<evidence type="ECO:0000313" key="1">
    <source>
        <dbReference type="EMBL" id="QHF05819.1"/>
    </source>
</evidence>
<dbReference type="EMBL" id="CP047265">
    <property type="protein sequence ID" value="QHF05819.1"/>
    <property type="molecule type" value="Genomic_DNA"/>
</dbReference>
<reference evidence="1 2" key="1">
    <citation type="journal article" date="2014" name="Genome Announc.">
        <title>Draft Genome Sequences of a Phylogenetically Diverse Suite of Pseudomonas syringae Strains from Multiple Source Populations.</title>
        <authorList>
            <person name="Baltrus D.A."/>
            <person name="Yourstone S."/>
            <person name="Lind A."/>
            <person name="Guilbaud C."/>
            <person name="Sands D.C."/>
            <person name="Jones C.D."/>
            <person name="Morris C.E."/>
            <person name="Dangl J.L."/>
        </authorList>
    </citation>
    <scope>NUCLEOTIDE SEQUENCE [LARGE SCALE GENOMIC DNA]</scope>
    <source>
        <strain evidence="1 2">CC1524</strain>
    </source>
</reference>
<evidence type="ECO:0000313" key="2">
    <source>
        <dbReference type="Proteomes" id="UP000464644"/>
    </source>
</evidence>
<proteinExistence type="predicted"/>
<accession>A0ABX6HKP6</accession>
<organism evidence="1 2">
    <name type="scientific">Pseudomonas asturiensis</name>
    <dbReference type="NCBI Taxonomy" id="1190415"/>
    <lineage>
        <taxon>Bacteria</taxon>
        <taxon>Pseudomonadati</taxon>
        <taxon>Pseudomonadota</taxon>
        <taxon>Gammaproteobacteria</taxon>
        <taxon>Pseudomonadales</taxon>
        <taxon>Pseudomonadaceae</taxon>
        <taxon>Pseudomonas</taxon>
    </lineage>
</organism>
<keyword evidence="2" id="KW-1185">Reference proteome</keyword>
<gene>
    <name evidence="1" type="ORF">N015_16295</name>
</gene>
<dbReference type="Proteomes" id="UP000464644">
    <property type="component" value="Chromosome"/>
</dbReference>
<protein>
    <submittedName>
        <fullName evidence="1">Uncharacterized protein</fullName>
    </submittedName>
</protein>
<name>A0ABX6HKP6_9PSED</name>
<sequence>MLMRARNKLLVHPSQAVEFDYHQWQSDFEKYTDGSIADRSFCQGAGWLAQHFSRVFATRAYYKLDSAEALSKKELLQMHVAFANLSFVRLADERRNAITSNSTATLEGILAHKTSLVEGNVKLYPNQISMFNLDAVAGPIVELLHGKRSLDEILYSQSENSEKLDRFGFFMAETRAAQLHHNGVINWQQLLFGDTAFAVDAKKGRIIISQLNEAYQMRVISDYRREHHQITTVYDIAQAADMPFLKSSLANPKYILAQDANFALRVLDVAKCDDELLQFMRYKKTESYLGVEPHLFELLKKKIKAKGGRDPYSVRDILAIWFQLAALAFQLHKQSSTQEPANWDELMIHCHWHSRSALVEQLVLTTDLSADVVGQILELLTFRGRDRQDDLWAKPIIELDGDVAFAISPLLTTNMRRNVDIWLQAVDPKSNLRGTHFEEWLDVVMRECQVHNSIIGDQLQSTKSVLLKYVKGEESEEIDLTFNFGNTIVVVEARSRRTPITPLDYHNAIHEEPGGVLAKAAQAERKAAYVRNNLSAFCAQYYPHLSSGLDKVVVHPLVLVNDQFHAGFPVGKTPVLDEHLLKHFLKDGRARFMGSHRDRTDHKYAIIYYENLAEAETVFLDYALNPTIVAMHKLSIKTNSDIFDVLGAGEPSVQWLSYEVQEVDEKHHLEMLNKLSPGKLLINY</sequence>